<evidence type="ECO:0000313" key="2">
    <source>
        <dbReference type="EMBL" id="OAQ36728.1"/>
    </source>
</evidence>
<evidence type="ECO:0000256" key="1">
    <source>
        <dbReference type="SAM" id="MobiDB-lite"/>
    </source>
</evidence>
<protein>
    <submittedName>
        <fullName evidence="2">Uncharacterized protein</fullName>
    </submittedName>
</protein>
<dbReference type="Proteomes" id="UP000078512">
    <property type="component" value="Unassembled WGS sequence"/>
</dbReference>
<reference evidence="2 3" key="1">
    <citation type="submission" date="2016-05" db="EMBL/GenBank/DDBJ databases">
        <title>Genome sequencing reveals origins of a unique bacterial endosymbiosis in the earliest lineages of terrestrial Fungi.</title>
        <authorList>
            <consortium name="DOE Joint Genome Institute"/>
            <person name="Uehling J."/>
            <person name="Gryganskyi A."/>
            <person name="Hameed K."/>
            <person name="Tschaplinski T."/>
            <person name="Misztal P."/>
            <person name="Wu S."/>
            <person name="Desiro A."/>
            <person name="Vande Pol N."/>
            <person name="Du Z.-Y."/>
            <person name="Zienkiewicz A."/>
            <person name="Zienkiewicz K."/>
            <person name="Morin E."/>
            <person name="Tisserant E."/>
            <person name="Splivallo R."/>
            <person name="Hainaut M."/>
            <person name="Henrissat B."/>
            <person name="Ohm R."/>
            <person name="Kuo A."/>
            <person name="Yan J."/>
            <person name="Lipzen A."/>
            <person name="Nolan M."/>
            <person name="Labutti K."/>
            <person name="Barry K."/>
            <person name="Goldstein A."/>
            <person name="Labbe J."/>
            <person name="Schadt C."/>
            <person name="Tuskan G."/>
            <person name="Grigoriev I."/>
            <person name="Martin F."/>
            <person name="Vilgalys R."/>
            <person name="Bonito G."/>
        </authorList>
    </citation>
    <scope>NUCLEOTIDE SEQUENCE [LARGE SCALE GENOMIC DNA]</scope>
    <source>
        <strain evidence="2 3">AG-77</strain>
    </source>
</reference>
<gene>
    <name evidence="2" type="ORF">K457DRAFT_12381</name>
</gene>
<sequence>MPWNPFDTGAVIAGVMLKVFVVDDTINDTTTPSKTTLAIWIMSVHIPILLLDTVVSYNETPFNQQLLLQDQLTAVQVQLEALSIGPAQEQDAKEDHAVETDVEHDNAVETDVEHDYAVETDVERDNAVEDQDMLVDRVNGDYEFEEEET</sequence>
<feature type="compositionally biased region" description="Basic and acidic residues" evidence="1">
    <location>
        <begin position="90"/>
        <end position="113"/>
    </location>
</feature>
<feature type="region of interest" description="Disordered" evidence="1">
    <location>
        <begin position="86"/>
        <end position="113"/>
    </location>
</feature>
<organism evidence="2 3">
    <name type="scientific">Linnemannia elongata AG-77</name>
    <dbReference type="NCBI Taxonomy" id="1314771"/>
    <lineage>
        <taxon>Eukaryota</taxon>
        <taxon>Fungi</taxon>
        <taxon>Fungi incertae sedis</taxon>
        <taxon>Mucoromycota</taxon>
        <taxon>Mortierellomycotina</taxon>
        <taxon>Mortierellomycetes</taxon>
        <taxon>Mortierellales</taxon>
        <taxon>Mortierellaceae</taxon>
        <taxon>Linnemannia</taxon>
    </lineage>
</organism>
<dbReference type="AlphaFoldDB" id="A0A197KHW0"/>
<keyword evidence="3" id="KW-1185">Reference proteome</keyword>
<accession>A0A197KHW0</accession>
<name>A0A197KHW0_9FUNG</name>
<evidence type="ECO:0000313" key="3">
    <source>
        <dbReference type="Proteomes" id="UP000078512"/>
    </source>
</evidence>
<proteinExistence type="predicted"/>
<dbReference type="EMBL" id="KV442011">
    <property type="protein sequence ID" value="OAQ36728.1"/>
    <property type="molecule type" value="Genomic_DNA"/>
</dbReference>